<keyword evidence="2" id="KW-0560">Oxidoreductase</keyword>
<dbReference type="Gene3D" id="3.40.50.720">
    <property type="entry name" value="NAD(P)-binding Rossmann-like Domain"/>
    <property type="match status" value="1"/>
</dbReference>
<keyword evidence="4" id="KW-1185">Reference proteome</keyword>
<evidence type="ECO:0000256" key="2">
    <source>
        <dbReference type="ARBA" id="ARBA00023002"/>
    </source>
</evidence>
<dbReference type="PANTHER" id="PTHR43477:SF1">
    <property type="entry name" value="DIHYDROANTICAPSIN 7-DEHYDROGENASE"/>
    <property type="match status" value="1"/>
</dbReference>
<comment type="caution">
    <text evidence="3">The sequence shown here is derived from an EMBL/GenBank/DDBJ whole genome shotgun (WGS) entry which is preliminary data.</text>
</comment>
<protein>
    <submittedName>
        <fullName evidence="3">NAD(P)-dependent oxidoreductase</fullName>
    </submittedName>
</protein>
<dbReference type="InterPro" id="IPR036291">
    <property type="entry name" value="NAD(P)-bd_dom_sf"/>
</dbReference>
<evidence type="ECO:0000313" key="3">
    <source>
        <dbReference type="EMBL" id="PWR17805.1"/>
    </source>
</evidence>
<sequence length="245" mass="24828">MTQDLTGKVIWITGASGALGKATALVLAARGAVVIASGRSVAETAFGTAAIDRLPLDVRDDGAVRAALATLLARHGRIDGLVTSTNVGAFGDFLDLTDEDWQRVLEAKLLGTVRPVRAVAPHLAAQGAGSIVIIGGRGGIDPPPQHFPGASVNAALDLLVIGLGRRFGPQGVRSNVIAPGPIQSPRFAGMEATKAGTARYNTESSIPGPGLPGDVAEAAAFLLSDAARFVNGTSLLVDGGGPPYN</sequence>
<dbReference type="InterPro" id="IPR051122">
    <property type="entry name" value="SDR_DHRS6-like"/>
</dbReference>
<dbReference type="PRINTS" id="PR00081">
    <property type="entry name" value="GDHRDH"/>
</dbReference>
<reference evidence="4" key="1">
    <citation type="submission" date="2018-05" db="EMBL/GenBank/DDBJ databases">
        <title>Zavarzinia sp. HR-AS.</title>
        <authorList>
            <person name="Lee Y."/>
            <person name="Jeon C.O."/>
        </authorList>
    </citation>
    <scope>NUCLEOTIDE SEQUENCE [LARGE SCALE GENOMIC DNA]</scope>
    <source>
        <strain evidence="4">DSM 1231</strain>
    </source>
</reference>
<evidence type="ECO:0000313" key="4">
    <source>
        <dbReference type="Proteomes" id="UP000246077"/>
    </source>
</evidence>
<dbReference type="EMBL" id="QGLF01000008">
    <property type="protein sequence ID" value="PWR17805.1"/>
    <property type="molecule type" value="Genomic_DNA"/>
</dbReference>
<dbReference type="GO" id="GO:0016491">
    <property type="term" value="F:oxidoreductase activity"/>
    <property type="evidence" value="ECO:0007669"/>
    <property type="project" value="UniProtKB-KW"/>
</dbReference>
<dbReference type="Proteomes" id="UP000246077">
    <property type="component" value="Unassembled WGS sequence"/>
</dbReference>
<dbReference type="Pfam" id="PF13561">
    <property type="entry name" value="adh_short_C2"/>
    <property type="match status" value="1"/>
</dbReference>
<evidence type="ECO:0000256" key="1">
    <source>
        <dbReference type="ARBA" id="ARBA00006484"/>
    </source>
</evidence>
<organism evidence="3 4">
    <name type="scientific">Zavarzinia compransoris</name>
    <dbReference type="NCBI Taxonomy" id="1264899"/>
    <lineage>
        <taxon>Bacteria</taxon>
        <taxon>Pseudomonadati</taxon>
        <taxon>Pseudomonadota</taxon>
        <taxon>Alphaproteobacteria</taxon>
        <taxon>Rhodospirillales</taxon>
        <taxon>Zavarziniaceae</taxon>
        <taxon>Zavarzinia</taxon>
    </lineage>
</organism>
<dbReference type="SUPFAM" id="SSF51735">
    <property type="entry name" value="NAD(P)-binding Rossmann-fold domains"/>
    <property type="match status" value="1"/>
</dbReference>
<gene>
    <name evidence="3" type="ORF">DKG75_21940</name>
</gene>
<comment type="similarity">
    <text evidence="1">Belongs to the short-chain dehydrogenases/reductases (SDR) family.</text>
</comment>
<accession>A0A317DY85</accession>
<proteinExistence type="inferred from homology"/>
<dbReference type="InterPro" id="IPR002347">
    <property type="entry name" value="SDR_fam"/>
</dbReference>
<name>A0A317DY85_9PROT</name>
<dbReference type="PANTHER" id="PTHR43477">
    <property type="entry name" value="DIHYDROANTICAPSIN 7-DEHYDROGENASE"/>
    <property type="match status" value="1"/>
</dbReference>
<dbReference type="CDD" id="cd05233">
    <property type="entry name" value="SDR_c"/>
    <property type="match status" value="1"/>
</dbReference>
<dbReference type="AlphaFoldDB" id="A0A317DY85"/>
<dbReference type="RefSeq" id="WP_109923334.1">
    <property type="nucleotide sequence ID" value="NZ_QGLF01000008.1"/>
</dbReference>
<dbReference type="OrthoDB" id="9809287at2"/>